<evidence type="ECO:0000313" key="3">
    <source>
        <dbReference type="EMBL" id="CAA2143451.1"/>
    </source>
</evidence>
<evidence type="ECO:0000259" key="2">
    <source>
        <dbReference type="Pfam" id="PF00248"/>
    </source>
</evidence>
<dbReference type="AlphaFoldDB" id="A0A679KFS4"/>
<dbReference type="EC" id="1.1.1.-" evidence="3"/>
<dbReference type="InterPro" id="IPR036812">
    <property type="entry name" value="NAD(P)_OxRdtase_dom_sf"/>
</dbReference>
<protein>
    <submittedName>
        <fullName evidence="3">L-glyceraldehyde 3-phosphate reductase</fullName>
        <ecNumber evidence="3">1.1.1.-</ecNumber>
    </submittedName>
</protein>
<dbReference type="GO" id="GO:0005829">
    <property type="term" value="C:cytosol"/>
    <property type="evidence" value="ECO:0007669"/>
    <property type="project" value="UniProtKB-ARBA"/>
</dbReference>
<dbReference type="Pfam" id="PF00248">
    <property type="entry name" value="Aldo_ket_red"/>
    <property type="match status" value="1"/>
</dbReference>
<reference evidence="3" key="1">
    <citation type="submission" date="2019-12" db="EMBL/GenBank/DDBJ databases">
        <authorList>
            <person name="Cremers G."/>
        </authorList>
    </citation>
    <scope>NUCLEOTIDE SEQUENCE</scope>
    <source>
        <strain evidence="3">Mbul2</strain>
    </source>
</reference>
<dbReference type="Gene3D" id="3.20.20.100">
    <property type="entry name" value="NADP-dependent oxidoreductase domain"/>
    <property type="match status" value="1"/>
</dbReference>
<keyword evidence="1 3" id="KW-0560">Oxidoreductase</keyword>
<dbReference type="PANTHER" id="PTHR43364:SF4">
    <property type="entry name" value="NAD(P)-LINKED OXIDOREDUCTASE SUPERFAMILY PROTEIN"/>
    <property type="match status" value="1"/>
</dbReference>
<dbReference type="FunFam" id="3.20.20.100:FF:000004">
    <property type="entry name" value="Oxidoreductase, aldo/keto reductase"/>
    <property type="match status" value="1"/>
</dbReference>
<dbReference type="RefSeq" id="WP_339161886.1">
    <property type="nucleotide sequence ID" value="NZ_LR743511.1"/>
</dbReference>
<gene>
    <name evidence="3" type="primary">gpr_2</name>
    <name evidence="3" type="ORF">MBLL_02830</name>
</gene>
<organism evidence="3">
    <name type="scientific">Methylobacterium bullatum</name>
    <dbReference type="NCBI Taxonomy" id="570505"/>
    <lineage>
        <taxon>Bacteria</taxon>
        <taxon>Pseudomonadati</taxon>
        <taxon>Pseudomonadota</taxon>
        <taxon>Alphaproteobacteria</taxon>
        <taxon>Hyphomicrobiales</taxon>
        <taxon>Methylobacteriaceae</taxon>
        <taxon>Methylobacterium</taxon>
    </lineage>
</organism>
<dbReference type="PANTHER" id="PTHR43364">
    <property type="entry name" value="NADH-SPECIFIC METHYLGLYOXAL REDUCTASE-RELATED"/>
    <property type="match status" value="1"/>
</dbReference>
<sequence>MKLKKLGRTGLDVSPLCLGCMTYGIPERGPHPWTLREEESRPLIRQAIELGINFFDTANYYSDGTSEEIVGRALKDFADRDSVVLATKCYYPLKDQPNAGGLSRKAIFASIDASLKRLGTDHVDLFQIHRWDYGTPIEVTMEALHDVVKAGKARYIGASSMYAWQFAKALFTADLHGWTRFATMQDHYNLLHREEEREMLPLCADQGIGVLPWSPLARGRLTRDWDERSARQDSDEVGKRLYASAEEADRAIVGKVAEIAQARGVSRAQVALAWVIQKPIVTAPIIGASKPTHLTDAVAALDLALDADEMSALEALYTPHPVVGFQ</sequence>
<accession>A0A679KFS4</accession>
<dbReference type="CDD" id="cd19079">
    <property type="entry name" value="AKR_EcYajO-like"/>
    <property type="match status" value="1"/>
</dbReference>
<proteinExistence type="predicted"/>
<feature type="domain" description="NADP-dependent oxidoreductase" evidence="2">
    <location>
        <begin position="15"/>
        <end position="317"/>
    </location>
</feature>
<dbReference type="InterPro" id="IPR050523">
    <property type="entry name" value="AKR_Detox_Biosynth"/>
</dbReference>
<evidence type="ECO:0000256" key="1">
    <source>
        <dbReference type="ARBA" id="ARBA00023002"/>
    </source>
</evidence>
<dbReference type="SUPFAM" id="SSF51430">
    <property type="entry name" value="NAD(P)-linked oxidoreductase"/>
    <property type="match status" value="1"/>
</dbReference>
<dbReference type="GO" id="GO:0016491">
    <property type="term" value="F:oxidoreductase activity"/>
    <property type="evidence" value="ECO:0007669"/>
    <property type="project" value="UniProtKB-KW"/>
</dbReference>
<dbReference type="InterPro" id="IPR023210">
    <property type="entry name" value="NADP_OxRdtase_dom"/>
</dbReference>
<name>A0A679KFS4_9HYPH</name>
<dbReference type="EMBL" id="LR743511">
    <property type="protein sequence ID" value="CAA2143451.1"/>
    <property type="molecule type" value="Genomic_DNA"/>
</dbReference>